<dbReference type="NCBIfam" id="NF003246">
    <property type="entry name" value="PRK04204.1-2"/>
    <property type="match status" value="1"/>
</dbReference>
<protein>
    <recommendedName>
        <fullName evidence="2 5">RNA 3'-terminal phosphate cyclase</fullName>
        <shortName evidence="5">RNA cyclase</shortName>
        <shortName evidence="5">RNA-3'-phosphate cyclase</shortName>
        <ecNumber evidence="5 6">6.5.1.4</ecNumber>
    </recommendedName>
</protein>
<dbReference type="OrthoDB" id="7994at2157"/>
<dbReference type="HAMAP" id="MF_00200">
    <property type="entry name" value="RTC"/>
    <property type="match status" value="1"/>
</dbReference>
<comment type="function">
    <text evidence="5">Catalyzes the conversion of 3'-phosphate to a 2',3'-cyclic phosphodiester at the end of RNA. The mechanism of action of the enzyme occurs in 3 steps: (A) adenylation of the enzyme by ATP; (B) transfer of adenylate to an RNA-N3'P to produce RNA-N3'PP5'A; (C) and attack of the adjacent 2'-hydroxyl on the 3'-phosphorus in the diester linkage to produce the cyclic end product. The biological role of this enzyme is unknown but it is likely to function in some aspects of cellular RNA processing.</text>
</comment>
<evidence type="ECO:0000256" key="4">
    <source>
        <dbReference type="ARBA" id="ARBA00022741"/>
    </source>
</evidence>
<dbReference type="InterPro" id="IPR000228">
    <property type="entry name" value="RNA3'_term_phos_cyc"/>
</dbReference>
<evidence type="ECO:0000259" key="8">
    <source>
        <dbReference type="Pfam" id="PF05189"/>
    </source>
</evidence>
<dbReference type="Gene3D" id="3.30.360.20">
    <property type="entry name" value="RNA 3'-terminal phosphate cyclase, insert domain"/>
    <property type="match status" value="1"/>
</dbReference>
<evidence type="ECO:0000256" key="5">
    <source>
        <dbReference type="HAMAP-Rule" id="MF_00200"/>
    </source>
</evidence>
<dbReference type="SUPFAM" id="SSF52913">
    <property type="entry name" value="RNA 3'-terminal phosphate cyclase, RPTC, insert domain"/>
    <property type="match status" value="1"/>
</dbReference>
<keyword evidence="10" id="KW-1185">Reference proteome</keyword>
<dbReference type="InterPro" id="IPR013791">
    <property type="entry name" value="RNA3'-term_phos_cycl_insert"/>
</dbReference>
<dbReference type="InterPro" id="IPR023797">
    <property type="entry name" value="RNA3'_phos_cyclase_dom"/>
</dbReference>
<keyword evidence="5" id="KW-0067">ATP-binding</keyword>
<comment type="caution">
    <text evidence="9">The sequence shown here is derived from an EMBL/GenBank/DDBJ whole genome shotgun (WGS) entry which is preliminary data.</text>
</comment>
<dbReference type="AlphaFoldDB" id="A0A830F475"/>
<dbReference type="InterPro" id="IPR020719">
    <property type="entry name" value="RNA3'_term_phos_cycl-like_CS"/>
</dbReference>
<dbReference type="GO" id="GO:0006396">
    <property type="term" value="P:RNA processing"/>
    <property type="evidence" value="ECO:0007669"/>
    <property type="project" value="UniProtKB-UniRule"/>
</dbReference>
<feature type="binding site" evidence="5">
    <location>
        <begin position="282"/>
        <end position="286"/>
    </location>
    <ligand>
        <name>ATP</name>
        <dbReference type="ChEBI" id="CHEBI:30616"/>
    </ligand>
</feature>
<evidence type="ECO:0000256" key="6">
    <source>
        <dbReference type="NCBIfam" id="TIGR03399"/>
    </source>
</evidence>
<proteinExistence type="inferred from homology"/>
<feature type="domain" description="RNA 3'-terminal phosphate cyclase" evidence="7">
    <location>
        <begin position="10"/>
        <end position="317"/>
    </location>
</feature>
<reference evidence="9" key="2">
    <citation type="submission" date="2020-09" db="EMBL/GenBank/DDBJ databases">
        <authorList>
            <person name="Sun Q."/>
            <person name="Ohkuma M."/>
        </authorList>
    </citation>
    <scope>NUCLEOTIDE SEQUENCE</scope>
    <source>
        <strain evidence="9">JCM 19596</strain>
    </source>
</reference>
<dbReference type="InterPro" id="IPR013792">
    <property type="entry name" value="RNA3'P_cycl/enolpyr_Trfase_a/b"/>
</dbReference>
<dbReference type="RefSeq" id="WP_188978318.1">
    <property type="nucleotide sequence ID" value="NZ_BMPG01000002.1"/>
</dbReference>
<dbReference type="InterPro" id="IPR037136">
    <property type="entry name" value="RNA3'_phos_cyclase_dom_sf"/>
</dbReference>
<dbReference type="SUPFAM" id="SSF55205">
    <property type="entry name" value="EPT/RTPC-like"/>
    <property type="match status" value="1"/>
</dbReference>
<sequence>MTLALDGSAGGGQLVRTAASLAALTGEGFEMTGVRGNRDPPGLRAQHATAVRAAATLCDADTTGVDVGSERVVVDPGTLRGGDFAFDVGTAESLPLVVDALLPLAVGLPEPVTVELAGGTDVRHAPSLDYLRHVKLPALRSLGLDAELEIDRRGFYPAGGGELTLTLRPSTLDSVELSERGRLAQVAVHSAASNDLADADVAERQISGVREGIDLDVPVREAAEYVSTRSTGSVVTVVADYGTHRAGFTALGERGRPAEDVGLAAAAGFRRFAGEPGAVDRHLADQLLPYLALAGGSVTAPERTRHVETCARLLDAFGAPVSIEESDALRLSATGAELTR</sequence>
<reference evidence="9" key="1">
    <citation type="journal article" date="2014" name="Int. J. Syst. Evol. Microbiol.">
        <title>Complete genome sequence of Corynebacterium casei LMG S-19264T (=DSM 44701T), isolated from a smear-ripened cheese.</title>
        <authorList>
            <consortium name="US DOE Joint Genome Institute (JGI-PGF)"/>
            <person name="Walter F."/>
            <person name="Albersmeier A."/>
            <person name="Kalinowski J."/>
            <person name="Ruckert C."/>
        </authorList>
    </citation>
    <scope>NUCLEOTIDE SEQUENCE</scope>
    <source>
        <strain evidence="9">JCM 19596</strain>
    </source>
</reference>
<feature type="active site" description="Tele-AMP-histidine intermediate" evidence="5">
    <location>
        <position position="306"/>
    </location>
</feature>
<dbReference type="Proteomes" id="UP000607197">
    <property type="component" value="Unassembled WGS sequence"/>
</dbReference>
<dbReference type="PROSITE" id="PS01287">
    <property type="entry name" value="RTC"/>
    <property type="match status" value="1"/>
</dbReference>
<name>A0A830F475_9EURY</name>
<comment type="catalytic activity">
    <reaction evidence="5">
        <text>a 3'-end 3'-phospho-ribonucleotide-RNA + ATP = a 3'-end 2',3'-cyclophospho-ribonucleotide-RNA + AMP + diphosphate</text>
        <dbReference type="Rhea" id="RHEA:23976"/>
        <dbReference type="Rhea" id="RHEA-COMP:10463"/>
        <dbReference type="Rhea" id="RHEA-COMP:10464"/>
        <dbReference type="ChEBI" id="CHEBI:30616"/>
        <dbReference type="ChEBI" id="CHEBI:33019"/>
        <dbReference type="ChEBI" id="CHEBI:83062"/>
        <dbReference type="ChEBI" id="CHEBI:83064"/>
        <dbReference type="ChEBI" id="CHEBI:456215"/>
        <dbReference type="EC" id="6.5.1.4"/>
    </reaction>
</comment>
<dbReference type="GO" id="GO:0005524">
    <property type="term" value="F:ATP binding"/>
    <property type="evidence" value="ECO:0007669"/>
    <property type="project" value="UniProtKB-KW"/>
</dbReference>
<dbReference type="EC" id="6.5.1.4" evidence="5 6"/>
<organism evidence="9 10">
    <name type="scientific">Halocalculus aciditolerans</name>
    <dbReference type="NCBI Taxonomy" id="1383812"/>
    <lineage>
        <taxon>Archaea</taxon>
        <taxon>Methanobacteriati</taxon>
        <taxon>Methanobacteriota</taxon>
        <taxon>Stenosarchaea group</taxon>
        <taxon>Halobacteria</taxon>
        <taxon>Halobacteriales</taxon>
        <taxon>Halobacteriaceae</taxon>
        <taxon>Halocalculus</taxon>
    </lineage>
</organism>
<dbReference type="PIRSF" id="PIRSF005378">
    <property type="entry name" value="RNA3'_term_phos_cycl_euk"/>
    <property type="match status" value="1"/>
</dbReference>
<dbReference type="PANTHER" id="PTHR11096:SF0">
    <property type="entry name" value="RNA 3'-TERMINAL PHOSPHATE CYCLASE"/>
    <property type="match status" value="1"/>
</dbReference>
<gene>
    <name evidence="5" type="primary">rtcA</name>
    <name evidence="9" type="ORF">GCM10009039_19090</name>
</gene>
<evidence type="ECO:0000256" key="1">
    <source>
        <dbReference type="ARBA" id="ARBA00009206"/>
    </source>
</evidence>
<evidence type="ECO:0000313" key="9">
    <source>
        <dbReference type="EMBL" id="GGL61104.1"/>
    </source>
</evidence>
<evidence type="ECO:0000256" key="3">
    <source>
        <dbReference type="ARBA" id="ARBA00022598"/>
    </source>
</evidence>
<dbReference type="InterPro" id="IPR036553">
    <property type="entry name" value="RPTC_insert"/>
</dbReference>
<feature type="binding site" evidence="5">
    <location>
        <position position="99"/>
    </location>
    <ligand>
        <name>ATP</name>
        <dbReference type="ChEBI" id="CHEBI:30616"/>
    </ligand>
</feature>
<keyword evidence="5" id="KW-0963">Cytoplasm</keyword>
<dbReference type="Pfam" id="PF01137">
    <property type="entry name" value="RTC"/>
    <property type="match status" value="1"/>
</dbReference>
<evidence type="ECO:0000259" key="7">
    <source>
        <dbReference type="Pfam" id="PF01137"/>
    </source>
</evidence>
<comment type="similarity">
    <text evidence="1 5">Belongs to the RNA 3'-terminal cyclase family. Type 1 subfamily.</text>
</comment>
<keyword evidence="3 5" id="KW-0436">Ligase</keyword>
<dbReference type="EMBL" id="BMPG01000002">
    <property type="protein sequence ID" value="GGL61104.1"/>
    <property type="molecule type" value="Genomic_DNA"/>
</dbReference>
<dbReference type="InterPro" id="IPR017770">
    <property type="entry name" value="RNA3'_term_phos_cyc_type_1"/>
</dbReference>
<evidence type="ECO:0000256" key="2">
    <source>
        <dbReference type="ARBA" id="ARBA00021428"/>
    </source>
</evidence>
<dbReference type="GO" id="GO:0003963">
    <property type="term" value="F:RNA-3'-phosphate cyclase activity"/>
    <property type="evidence" value="ECO:0007669"/>
    <property type="project" value="UniProtKB-UniRule"/>
</dbReference>
<dbReference type="NCBIfam" id="TIGR03399">
    <property type="entry name" value="RNA_3prim_cycl"/>
    <property type="match status" value="1"/>
</dbReference>
<accession>A0A830F475</accession>
<keyword evidence="4 5" id="KW-0547">Nucleotide-binding</keyword>
<dbReference type="Pfam" id="PF05189">
    <property type="entry name" value="RTC_insert"/>
    <property type="match status" value="1"/>
</dbReference>
<dbReference type="Gene3D" id="3.65.10.20">
    <property type="entry name" value="RNA 3'-terminal phosphate cyclase domain"/>
    <property type="match status" value="1"/>
</dbReference>
<feature type="domain" description="RNA 3'-terminal phosphate cyclase insert" evidence="8">
    <location>
        <begin position="179"/>
        <end position="269"/>
    </location>
</feature>
<evidence type="ECO:0000313" key="10">
    <source>
        <dbReference type="Proteomes" id="UP000607197"/>
    </source>
</evidence>
<comment type="subcellular location">
    <subcellularLocation>
        <location evidence="5">Cytoplasm</location>
    </subcellularLocation>
</comment>
<dbReference type="GO" id="GO:0005737">
    <property type="term" value="C:cytoplasm"/>
    <property type="evidence" value="ECO:0007669"/>
    <property type="project" value="UniProtKB-SubCell"/>
</dbReference>
<dbReference type="PANTHER" id="PTHR11096">
    <property type="entry name" value="RNA 3' TERMINAL PHOSPHATE CYCLASE"/>
    <property type="match status" value="1"/>
</dbReference>